<dbReference type="OrthoDB" id="56768at2"/>
<dbReference type="Proteomes" id="UP000243739">
    <property type="component" value="Unassembled WGS sequence"/>
</dbReference>
<keyword evidence="3" id="KW-0238">DNA-binding</keyword>
<name>A0A1D2YTG2_9BACI</name>
<dbReference type="Pfam" id="PF07282">
    <property type="entry name" value="Cas12f1-like_TNB"/>
    <property type="match status" value="1"/>
</dbReference>
<keyword evidence="8" id="KW-1185">Reference proteome</keyword>
<keyword evidence="4" id="KW-0233">DNA recombination</keyword>
<comment type="caution">
    <text evidence="7">The sequence shown here is derived from an EMBL/GenBank/DDBJ whole genome shotgun (WGS) entry which is preliminary data.</text>
</comment>
<accession>A0A1D2YTG2</accession>
<feature type="domain" description="Cas12f1-like TNB" evidence="6">
    <location>
        <begin position="257"/>
        <end position="321"/>
    </location>
</feature>
<protein>
    <submittedName>
        <fullName evidence="7">Transposase</fullName>
    </submittedName>
</protein>
<dbReference type="EMBL" id="MIJF01000039">
    <property type="protein sequence ID" value="OEF98979.1"/>
    <property type="molecule type" value="Genomic_DNA"/>
</dbReference>
<dbReference type="InterPro" id="IPR010095">
    <property type="entry name" value="Cas12f1-like_TNB"/>
</dbReference>
<dbReference type="InterPro" id="IPR001959">
    <property type="entry name" value="Transposase"/>
</dbReference>
<evidence type="ECO:0000313" key="7">
    <source>
        <dbReference type="EMBL" id="OEF98979.1"/>
    </source>
</evidence>
<evidence type="ECO:0000259" key="6">
    <source>
        <dbReference type="Pfam" id="PF07282"/>
    </source>
</evidence>
<dbReference type="STRING" id="337097.BHF71_10375"/>
<dbReference type="GO" id="GO:0032196">
    <property type="term" value="P:transposition"/>
    <property type="evidence" value="ECO:0007669"/>
    <property type="project" value="UniProtKB-KW"/>
</dbReference>
<evidence type="ECO:0000256" key="2">
    <source>
        <dbReference type="ARBA" id="ARBA00022578"/>
    </source>
</evidence>
<sequence length="333" mass="39404">LNNYSNNVTKQAIKDACDSFTKFFNGYSNFPKFKSKKKSRHSFYQDTEKIKITKTHVKLEKLTTSRKRNKQKFNWIKLAEKGRIPTGKNIKYINPRITYDGLNWWISIGVKEEKENNTSYQTEGIGIDLGVKELAVISNGEKFKNINKSPKMKKLMKKHKRLQKQISRKYDMNKTEIEGRENRYKYHKTKNIVKAEKKLKRLYRRIKGIRDDYIHQITTSLVKAKPKYIVIEDLNVSGMLKNKKFARAIFEQSLRGFRRKLEYKCKWNDINLIITDRYFPSSKICSNCEHIKLDLKLSNRKYQCDSCGLELDRDLNASINLKDYPIKHKHSVA</sequence>
<dbReference type="AlphaFoldDB" id="A0A1D2YTG2"/>
<reference evidence="7 8" key="1">
    <citation type="submission" date="2016-09" db="EMBL/GenBank/DDBJ databases">
        <title>Draft genome sequence for the type strain of Vulcanibacillus modesticaldus BR, a strictly anaerobic, moderately thermophilic, and nitrate-reducing bacterium from deep sea-hydrothermal vents of the Mid-Atlantic Ridge.</title>
        <authorList>
            <person name="Abin C.A."/>
            <person name="Hollibaugh J.T."/>
        </authorList>
    </citation>
    <scope>NUCLEOTIDE SEQUENCE [LARGE SCALE GENOMIC DNA]</scope>
    <source>
        <strain evidence="7 8">BR</strain>
    </source>
</reference>
<organism evidence="7 8">
    <name type="scientific">Vulcanibacillus modesticaldus</name>
    <dbReference type="NCBI Taxonomy" id="337097"/>
    <lineage>
        <taxon>Bacteria</taxon>
        <taxon>Bacillati</taxon>
        <taxon>Bacillota</taxon>
        <taxon>Bacilli</taxon>
        <taxon>Bacillales</taxon>
        <taxon>Bacillaceae</taxon>
        <taxon>Vulcanibacillus</taxon>
    </lineage>
</organism>
<feature type="domain" description="Probable transposase IS891/IS1136/IS1341" evidence="5">
    <location>
        <begin position="108"/>
        <end position="242"/>
    </location>
</feature>
<feature type="non-terminal residue" evidence="7">
    <location>
        <position position="1"/>
    </location>
</feature>
<dbReference type="Pfam" id="PF01385">
    <property type="entry name" value="OrfB_IS605"/>
    <property type="match status" value="1"/>
</dbReference>
<evidence type="ECO:0000313" key="8">
    <source>
        <dbReference type="Proteomes" id="UP000243739"/>
    </source>
</evidence>
<dbReference type="GO" id="GO:0006310">
    <property type="term" value="P:DNA recombination"/>
    <property type="evidence" value="ECO:0007669"/>
    <property type="project" value="UniProtKB-KW"/>
</dbReference>
<dbReference type="NCBIfam" id="NF040570">
    <property type="entry name" value="guided_TnpB"/>
    <property type="match status" value="1"/>
</dbReference>
<comment type="similarity">
    <text evidence="1">In the C-terminal section; belongs to the transposase 35 family.</text>
</comment>
<evidence type="ECO:0000259" key="5">
    <source>
        <dbReference type="Pfam" id="PF01385"/>
    </source>
</evidence>
<evidence type="ECO:0000256" key="3">
    <source>
        <dbReference type="ARBA" id="ARBA00023125"/>
    </source>
</evidence>
<keyword evidence="2" id="KW-0815">Transposition</keyword>
<dbReference type="RefSeq" id="WP_069657145.1">
    <property type="nucleotide sequence ID" value="NZ_MIJF01000039.1"/>
</dbReference>
<dbReference type="GO" id="GO:0003677">
    <property type="term" value="F:DNA binding"/>
    <property type="evidence" value="ECO:0007669"/>
    <property type="project" value="UniProtKB-KW"/>
</dbReference>
<dbReference type="NCBIfam" id="TIGR01766">
    <property type="entry name" value="IS200/IS605 family accessory protein TnpB-like domain"/>
    <property type="match status" value="1"/>
</dbReference>
<evidence type="ECO:0000256" key="1">
    <source>
        <dbReference type="ARBA" id="ARBA00008761"/>
    </source>
</evidence>
<gene>
    <name evidence="7" type="ORF">BHF71_10375</name>
</gene>
<evidence type="ECO:0000256" key="4">
    <source>
        <dbReference type="ARBA" id="ARBA00023172"/>
    </source>
</evidence>
<proteinExistence type="inferred from homology"/>